<dbReference type="EMBL" id="MCOK01000001">
    <property type="protein sequence ID" value="OOC53516.1"/>
    <property type="molecule type" value="Genomic_DNA"/>
</dbReference>
<dbReference type="SUPFAM" id="SSF51556">
    <property type="entry name" value="Metallo-dependent hydrolases"/>
    <property type="match status" value="1"/>
</dbReference>
<dbReference type="Pfam" id="PF01979">
    <property type="entry name" value="Amidohydro_1"/>
    <property type="match status" value="1"/>
</dbReference>
<proteinExistence type="predicted"/>
<sequence>MVDHHGEHLREAVMNDRSIVLTGATVLVGEALEPHGDAVVVVEHGRVTAVGPDAPVPPRARVLDLTGHTVLPGLVDAHVHLGAPESERGGGPRPPARTRAVADWFRFQPRKRRGFLRHGVTTVCSLGDENAWVHDFRRRAARGTLTGPRLLIAGPLFTAPGGHPVATVGASPDDDWVRVPRGPEQARAQVAALVTGEDPVDLVKAVHDRGDPRRRSLEPLDPRVLAAIVDEAHRHGTRVAAHWGSLADLEELLEAGVDHLHHLEARGPLDGWPEDLLAEAVRRGVTLTPPLAVTETVRDTRVTAALCERAGEFADAGGTLLAGSDAGMPSVHAGSGLLREVELLAACGLTPRRALVAATSAPARALGALDVGAVAPGRAADLVAVRGDPLSDLGALRRVAAVLRGGRVVVNRIRNRERTR</sequence>
<dbReference type="InterPro" id="IPR051781">
    <property type="entry name" value="Metallo-dep_Hydrolase"/>
</dbReference>
<dbReference type="Proteomes" id="UP000189004">
    <property type="component" value="Unassembled WGS sequence"/>
</dbReference>
<dbReference type="AlphaFoldDB" id="A0A1V3BZ38"/>
<dbReference type="Gene3D" id="2.30.40.10">
    <property type="entry name" value="Urease, subunit C, domain 1"/>
    <property type="match status" value="1"/>
</dbReference>
<dbReference type="GO" id="GO:0016810">
    <property type="term" value="F:hydrolase activity, acting on carbon-nitrogen (but not peptide) bonds"/>
    <property type="evidence" value="ECO:0007669"/>
    <property type="project" value="InterPro"/>
</dbReference>
<dbReference type="InterPro" id="IPR006680">
    <property type="entry name" value="Amidohydro-rel"/>
</dbReference>
<accession>A0A1V3BZ38</accession>
<dbReference type="PANTHER" id="PTHR43135:SF3">
    <property type="entry name" value="ALPHA-D-RIBOSE 1-METHYLPHOSPHONATE 5-TRIPHOSPHATE DIPHOSPHATASE"/>
    <property type="match status" value="1"/>
</dbReference>
<keyword evidence="3" id="KW-1185">Reference proteome</keyword>
<feature type="domain" description="Amidohydrolase-related" evidence="1">
    <location>
        <begin position="69"/>
        <end position="409"/>
    </location>
</feature>
<protein>
    <submittedName>
        <fullName evidence="2">Amidohydrolase</fullName>
    </submittedName>
</protein>
<gene>
    <name evidence="2" type="ORF">NOSIN_06610</name>
</gene>
<comment type="caution">
    <text evidence="2">The sequence shown here is derived from an EMBL/GenBank/DDBJ whole genome shotgun (WGS) entry which is preliminary data.</text>
</comment>
<evidence type="ECO:0000313" key="3">
    <source>
        <dbReference type="Proteomes" id="UP000189004"/>
    </source>
</evidence>
<reference evidence="3" key="1">
    <citation type="submission" date="2016-08" db="EMBL/GenBank/DDBJ databases">
        <authorList>
            <person name="Tokovenko B."/>
            <person name="Kalinowski J."/>
        </authorList>
    </citation>
    <scope>NUCLEOTIDE SEQUENCE [LARGE SCALE GENOMIC DNA]</scope>
    <source>
        <strain evidence="3">UTMC102</strain>
    </source>
</reference>
<evidence type="ECO:0000313" key="2">
    <source>
        <dbReference type="EMBL" id="OOC53516.1"/>
    </source>
</evidence>
<dbReference type="PANTHER" id="PTHR43135">
    <property type="entry name" value="ALPHA-D-RIBOSE 1-METHYLPHOSPHONATE 5-TRIPHOSPHATE DIPHOSPHATASE"/>
    <property type="match status" value="1"/>
</dbReference>
<dbReference type="STRING" id="501010.NOSIN_06610"/>
<dbReference type="InterPro" id="IPR032466">
    <property type="entry name" value="Metal_Hydrolase"/>
</dbReference>
<dbReference type="InterPro" id="IPR011059">
    <property type="entry name" value="Metal-dep_hydrolase_composite"/>
</dbReference>
<dbReference type="SUPFAM" id="SSF51338">
    <property type="entry name" value="Composite domain of metallo-dependent hydrolases"/>
    <property type="match status" value="1"/>
</dbReference>
<evidence type="ECO:0000259" key="1">
    <source>
        <dbReference type="Pfam" id="PF01979"/>
    </source>
</evidence>
<dbReference type="Gene3D" id="3.20.20.140">
    <property type="entry name" value="Metal-dependent hydrolases"/>
    <property type="match status" value="1"/>
</dbReference>
<organism evidence="2 3">
    <name type="scientific">Nocardiopsis sinuspersici</name>
    <dbReference type="NCBI Taxonomy" id="501010"/>
    <lineage>
        <taxon>Bacteria</taxon>
        <taxon>Bacillati</taxon>
        <taxon>Actinomycetota</taxon>
        <taxon>Actinomycetes</taxon>
        <taxon>Streptosporangiales</taxon>
        <taxon>Nocardiopsidaceae</taxon>
        <taxon>Nocardiopsis</taxon>
    </lineage>
</organism>
<name>A0A1V3BZ38_9ACTN</name>
<keyword evidence="2" id="KW-0378">Hydrolase</keyword>